<dbReference type="Gene3D" id="1.25.40.10">
    <property type="entry name" value="Tetratricopeptide repeat domain"/>
    <property type="match status" value="1"/>
</dbReference>
<accession>A0ABY2NKR6</accession>
<dbReference type="InterPro" id="IPR046537">
    <property type="entry name" value="DUF6602"/>
</dbReference>
<dbReference type="EMBL" id="RQHF01000034">
    <property type="protein sequence ID" value="TGM48837.1"/>
    <property type="molecule type" value="Genomic_DNA"/>
</dbReference>
<evidence type="ECO:0000256" key="1">
    <source>
        <dbReference type="PROSITE-ProRule" id="PRU00339"/>
    </source>
</evidence>
<evidence type="ECO:0000313" key="4">
    <source>
        <dbReference type="Proteomes" id="UP000298112"/>
    </source>
</evidence>
<comment type="caution">
    <text evidence="3">The sequence shown here is derived from an EMBL/GenBank/DDBJ whole genome shotgun (WGS) entry which is preliminary data.</text>
</comment>
<dbReference type="PROSITE" id="PS50005">
    <property type="entry name" value="TPR"/>
    <property type="match status" value="1"/>
</dbReference>
<dbReference type="SMART" id="SM00028">
    <property type="entry name" value="TPR"/>
    <property type="match status" value="4"/>
</dbReference>
<gene>
    <name evidence="3" type="ORF">EHQ95_15210</name>
</gene>
<name>A0ABY2NKR6_9LEPT</name>
<dbReference type="Proteomes" id="UP000298112">
    <property type="component" value="Unassembled WGS sequence"/>
</dbReference>
<evidence type="ECO:0000313" key="3">
    <source>
        <dbReference type="EMBL" id="TGM48837.1"/>
    </source>
</evidence>
<dbReference type="InterPro" id="IPR011990">
    <property type="entry name" value="TPR-like_helical_dom_sf"/>
</dbReference>
<protein>
    <submittedName>
        <fullName evidence="3">Tetratricopeptide repeat protein</fullName>
    </submittedName>
</protein>
<dbReference type="RefSeq" id="WP_135660103.1">
    <property type="nucleotide sequence ID" value="NZ_RQHF01000034.1"/>
</dbReference>
<dbReference type="SUPFAM" id="SSF48452">
    <property type="entry name" value="TPR-like"/>
    <property type="match status" value="1"/>
</dbReference>
<feature type="domain" description="DUF6602" evidence="2">
    <location>
        <begin position="26"/>
        <end position="128"/>
    </location>
</feature>
<sequence length="439" mass="50098">MPNKTLQDRLIADISKIVLDSNTIDNLNHMGLRGLSRELNLASLLKNYLPFNLGLGKGVIQDSFGNQSSEIDLLIYDKAALPPVLFGENGEVGIFPFESVLYAFEIKSTSTFEEIKSTNEKFKKLQNLKAHSNKIHKILTVYFGYSSDLSIKSELERYFEVDEILAASAPPIQIICVLGKGYWYHGSTVNQGILVNLFWQYIGPQENFFELAYLISGILNTVVPHVGVGYYLLPVSLAEYAYYQQFQPYIIEYKKENLIILNEALLNFELNNDESVVKSICKFEFDNKTKSILLSDLASKRHEEKKYIQTLPYLTKSLEFEPNLSKNTLFLYYLAVGYSETKMIDKALNCLSEIQNIDPNFAGLNYSIGTVYFKHHKYTEALEYYNKSILDNPGYVDNYLQIAKCYINLNNKVEAKIILQKTLLLGGDKREILSLLSHC</sequence>
<dbReference type="InterPro" id="IPR019734">
    <property type="entry name" value="TPR_rpt"/>
</dbReference>
<keyword evidence="4" id="KW-1185">Reference proteome</keyword>
<dbReference type="Pfam" id="PF14559">
    <property type="entry name" value="TPR_19"/>
    <property type="match status" value="1"/>
</dbReference>
<proteinExistence type="predicted"/>
<organism evidence="3 4">
    <name type="scientific">Leptospira vanthielii</name>
    <dbReference type="NCBI Taxonomy" id="293085"/>
    <lineage>
        <taxon>Bacteria</taxon>
        <taxon>Pseudomonadati</taxon>
        <taxon>Spirochaetota</taxon>
        <taxon>Spirochaetia</taxon>
        <taxon>Leptospirales</taxon>
        <taxon>Leptospiraceae</taxon>
        <taxon>Leptospira</taxon>
    </lineage>
</organism>
<reference evidence="4" key="1">
    <citation type="journal article" date="2019" name="PLoS Negl. Trop. Dis.">
        <title>Revisiting the worldwide diversity of Leptospira species in the environment.</title>
        <authorList>
            <person name="Vincent A.T."/>
            <person name="Schiettekatte O."/>
            <person name="Bourhy P."/>
            <person name="Veyrier F.J."/>
            <person name="Picardeau M."/>
        </authorList>
    </citation>
    <scope>NUCLEOTIDE SEQUENCE [LARGE SCALE GENOMIC DNA]</scope>
    <source>
        <strain evidence="4">201601955</strain>
    </source>
</reference>
<evidence type="ECO:0000259" key="2">
    <source>
        <dbReference type="Pfam" id="PF20247"/>
    </source>
</evidence>
<dbReference type="CDD" id="cd21173">
    <property type="entry name" value="NucC-like"/>
    <property type="match status" value="1"/>
</dbReference>
<keyword evidence="1" id="KW-0802">TPR repeat</keyword>
<feature type="repeat" description="TPR" evidence="1">
    <location>
        <begin position="362"/>
        <end position="395"/>
    </location>
</feature>
<dbReference type="Pfam" id="PF20247">
    <property type="entry name" value="DUF6602"/>
    <property type="match status" value="1"/>
</dbReference>